<dbReference type="EMBL" id="JAJIRN010000012">
    <property type="protein sequence ID" value="MCV2371043.1"/>
    <property type="molecule type" value="Genomic_DNA"/>
</dbReference>
<feature type="signal peptide" evidence="6">
    <location>
        <begin position="1"/>
        <end position="26"/>
    </location>
</feature>
<dbReference type="InterPro" id="IPR009056">
    <property type="entry name" value="Cyt_c-like_dom"/>
</dbReference>
<keyword evidence="6" id="KW-0732">Signal</keyword>
<evidence type="ECO:0000256" key="6">
    <source>
        <dbReference type="SAM" id="SignalP"/>
    </source>
</evidence>
<keyword evidence="2 4" id="KW-0479">Metal-binding</keyword>
<evidence type="ECO:0000256" key="1">
    <source>
        <dbReference type="ARBA" id="ARBA00022617"/>
    </source>
</evidence>
<accession>A0ABT2YLU2</accession>
<dbReference type="Pfam" id="PF00034">
    <property type="entry name" value="Cytochrom_C"/>
    <property type="match status" value="1"/>
</dbReference>
<keyword evidence="9" id="KW-1185">Reference proteome</keyword>
<feature type="domain" description="Cytochrome c" evidence="7">
    <location>
        <begin position="169"/>
        <end position="255"/>
    </location>
</feature>
<evidence type="ECO:0000313" key="8">
    <source>
        <dbReference type="EMBL" id="MCV2371043.1"/>
    </source>
</evidence>
<protein>
    <submittedName>
        <fullName evidence="8">C-type cytochrome</fullName>
    </submittedName>
</protein>
<dbReference type="PROSITE" id="PS51007">
    <property type="entry name" value="CYTC"/>
    <property type="match status" value="1"/>
</dbReference>
<dbReference type="InterPro" id="IPR036909">
    <property type="entry name" value="Cyt_c-like_dom_sf"/>
</dbReference>
<evidence type="ECO:0000256" key="5">
    <source>
        <dbReference type="SAM" id="MobiDB-lite"/>
    </source>
</evidence>
<dbReference type="Proteomes" id="UP001209701">
    <property type="component" value="Unassembled WGS sequence"/>
</dbReference>
<feature type="region of interest" description="Disordered" evidence="5">
    <location>
        <begin position="256"/>
        <end position="277"/>
    </location>
</feature>
<dbReference type="Gene3D" id="1.10.760.10">
    <property type="entry name" value="Cytochrome c-like domain"/>
    <property type="match status" value="2"/>
</dbReference>
<name>A0ABT2YLU2_9BURK</name>
<sequence>MKFNSTCRLGGLLAFVFAGATQVVSAEPVAAAAFKVPDEASIPAGPAGDAIKLGKTLITDTHKLLPKNVGNGLNCSNCHLAAGTTPGAAPYVGLWGVFPEFRARGGRINSLQERVNDCFERSMNGKALAFDSKEMNAILMYMQWLSNGVPTGTEVVGRGMGKVDNKLVPNAAHGKTIYAEKCASCHAADGAGTKNPAGGYLFPPVWGAASYNIGAGLARTYTAAGFIKHNMPLGQGGTLSDQEAIDVAEFMTHQPRPAFAGAKNDYASGNKPKDARN</sequence>
<comment type="caution">
    <text evidence="8">The sequence shown here is derived from an EMBL/GenBank/DDBJ whole genome shotgun (WGS) entry which is preliminary data.</text>
</comment>
<dbReference type="PANTHER" id="PTHR35008:SF9">
    <property type="entry name" value="CYTOCHROME C DOMAIN-CONTAINING PROTEIN"/>
    <property type="match status" value="1"/>
</dbReference>
<dbReference type="Pfam" id="PF21342">
    <property type="entry name" value="SoxA-TsdA_cyt-c"/>
    <property type="match status" value="1"/>
</dbReference>
<gene>
    <name evidence="8" type="ORF">LNV07_23390</name>
</gene>
<evidence type="ECO:0000256" key="3">
    <source>
        <dbReference type="ARBA" id="ARBA00023004"/>
    </source>
</evidence>
<dbReference type="SUPFAM" id="SSF46626">
    <property type="entry name" value="Cytochrome c"/>
    <property type="match status" value="2"/>
</dbReference>
<evidence type="ECO:0000259" key="7">
    <source>
        <dbReference type="PROSITE" id="PS51007"/>
    </source>
</evidence>
<evidence type="ECO:0000256" key="2">
    <source>
        <dbReference type="ARBA" id="ARBA00022723"/>
    </source>
</evidence>
<dbReference type="PANTHER" id="PTHR35008">
    <property type="entry name" value="BLL4482 PROTEIN-RELATED"/>
    <property type="match status" value="1"/>
</dbReference>
<proteinExistence type="predicted"/>
<keyword evidence="3 4" id="KW-0408">Iron</keyword>
<evidence type="ECO:0000256" key="4">
    <source>
        <dbReference type="PROSITE-ProRule" id="PRU00433"/>
    </source>
</evidence>
<organism evidence="8 9">
    <name type="scientific">Roseateles oligotrophus</name>
    <dbReference type="NCBI Taxonomy" id="1769250"/>
    <lineage>
        <taxon>Bacteria</taxon>
        <taxon>Pseudomonadati</taxon>
        <taxon>Pseudomonadota</taxon>
        <taxon>Betaproteobacteria</taxon>
        <taxon>Burkholderiales</taxon>
        <taxon>Sphaerotilaceae</taxon>
        <taxon>Roseateles</taxon>
    </lineage>
</organism>
<dbReference type="InterPro" id="IPR051459">
    <property type="entry name" value="Cytochrome_c-type_DH"/>
</dbReference>
<keyword evidence="1 4" id="KW-0349">Heme</keyword>
<dbReference type="RefSeq" id="WP_263573623.1">
    <property type="nucleotide sequence ID" value="NZ_JAJIRN010000012.1"/>
</dbReference>
<feature type="chain" id="PRO_5045603078" evidence="6">
    <location>
        <begin position="27"/>
        <end position="277"/>
    </location>
</feature>
<evidence type="ECO:0000313" key="9">
    <source>
        <dbReference type="Proteomes" id="UP001209701"/>
    </source>
</evidence>
<reference evidence="8 9" key="1">
    <citation type="submission" date="2021-11" db="EMBL/GenBank/DDBJ databases">
        <authorList>
            <person name="Liang Q."/>
            <person name="Mou H."/>
            <person name="Liu Z."/>
        </authorList>
    </citation>
    <scope>NUCLEOTIDE SEQUENCE [LARGE SCALE GENOMIC DNA]</scope>
    <source>
        <strain evidence="8 9">CHU3</strain>
    </source>
</reference>